<name>R4K9Z1_CLOPA</name>
<evidence type="ECO:0000256" key="7">
    <source>
        <dbReference type="ARBA" id="ARBA00022842"/>
    </source>
</evidence>
<dbReference type="eggNOG" id="COG0132">
    <property type="taxonomic scope" value="Bacteria"/>
</dbReference>
<dbReference type="PATRIC" id="fig|86416.3.peg.1493"/>
<dbReference type="GO" id="GO:0005829">
    <property type="term" value="C:cytosol"/>
    <property type="evidence" value="ECO:0007669"/>
    <property type="project" value="TreeGrafter"/>
</dbReference>
<sequence length="239" mass="26416">MSKSIYVVGTDTDIGKTLVTGALVYLLRKSGYNTCYYKAALSGAEVEGETLIPADTKFVCDISGINEKYEDLTGYIYKTAVSPFLASKIENNPIDINVVKDKYKKLKSKYDYIICEGSGGIICPISCVGNKIYNLDDLIKTMDMDVILVASAELGTINHTVLTVKYLESVGIKIKGIIINKYEDTQLCNDNIYMIRTMAGIPVLGVMPLIDGNGDKLQEKVKKLSEEVFNTKEIINCMR</sequence>
<comment type="cofactor">
    <cofactor evidence="9">
        <name>Mg(2+)</name>
        <dbReference type="ChEBI" id="CHEBI:18420"/>
    </cofactor>
</comment>
<dbReference type="Proteomes" id="UP000013523">
    <property type="component" value="Chromosome"/>
</dbReference>
<dbReference type="InterPro" id="IPR004472">
    <property type="entry name" value="DTB_synth_BioD"/>
</dbReference>
<evidence type="ECO:0000256" key="9">
    <source>
        <dbReference type="HAMAP-Rule" id="MF_00336"/>
    </source>
</evidence>
<keyword evidence="3 9" id="KW-0479">Metal-binding</keyword>
<keyword evidence="5 9" id="KW-0093">Biotin biosynthesis</keyword>
<dbReference type="Gene3D" id="3.40.50.300">
    <property type="entry name" value="P-loop containing nucleotide triphosphate hydrolases"/>
    <property type="match status" value="1"/>
</dbReference>
<gene>
    <name evidence="9" type="primary">bioD</name>
    <name evidence="10" type="ORF">Clopa_1516</name>
</gene>
<evidence type="ECO:0000256" key="8">
    <source>
        <dbReference type="ARBA" id="ARBA00047386"/>
    </source>
</evidence>
<dbReference type="GO" id="GO:0005524">
    <property type="term" value="F:ATP binding"/>
    <property type="evidence" value="ECO:0007669"/>
    <property type="project" value="UniProtKB-UniRule"/>
</dbReference>
<dbReference type="PANTHER" id="PTHR43210">
    <property type="entry name" value="DETHIOBIOTIN SYNTHETASE"/>
    <property type="match status" value="1"/>
</dbReference>
<feature type="binding site" evidence="9">
    <location>
        <position position="116"/>
    </location>
    <ligand>
        <name>Mg(2+)</name>
        <dbReference type="ChEBI" id="CHEBI:18420"/>
    </ligand>
</feature>
<dbReference type="CDD" id="cd03109">
    <property type="entry name" value="DTBS"/>
    <property type="match status" value="1"/>
</dbReference>
<dbReference type="UniPathway" id="UPA00078">
    <property type="reaction ID" value="UER00161"/>
</dbReference>
<dbReference type="OrthoDB" id="9802097at2"/>
<comment type="function">
    <text evidence="9">Catalyzes a mechanistically unusual reaction, the ATP-dependent insertion of CO2 between the N7 and N8 nitrogen atoms of 7,8-diaminopelargonic acid (DAPA, also called 7,8-diammoniononanoate) to form a ureido ring.</text>
</comment>
<dbReference type="KEGG" id="cpas:Clopa_1516"/>
<dbReference type="GO" id="GO:0004141">
    <property type="term" value="F:dethiobiotin synthase activity"/>
    <property type="evidence" value="ECO:0007669"/>
    <property type="project" value="UniProtKB-UniRule"/>
</dbReference>
<comment type="subcellular location">
    <subcellularLocation>
        <location evidence="9">Cytoplasm</location>
    </subcellularLocation>
</comment>
<accession>R4K9Z1</accession>
<evidence type="ECO:0000256" key="4">
    <source>
        <dbReference type="ARBA" id="ARBA00022741"/>
    </source>
</evidence>
<dbReference type="InterPro" id="IPR027417">
    <property type="entry name" value="P-loop_NTPase"/>
</dbReference>
<keyword evidence="2 9" id="KW-0436">Ligase</keyword>
<feature type="binding site" evidence="9">
    <location>
        <position position="55"/>
    </location>
    <ligand>
        <name>Mg(2+)</name>
        <dbReference type="ChEBI" id="CHEBI:18420"/>
    </ligand>
</feature>
<dbReference type="EC" id="6.3.3.3" evidence="9"/>
<dbReference type="PANTHER" id="PTHR43210:SF2">
    <property type="entry name" value="ATP-DEPENDENT DETHIOBIOTIN SYNTHETASE BIOD 2"/>
    <property type="match status" value="1"/>
</dbReference>
<keyword evidence="11" id="KW-1185">Reference proteome</keyword>
<protein>
    <recommendedName>
        <fullName evidence="9">ATP-dependent dethiobiotin synthetase BioD</fullName>
        <ecNumber evidence="9">6.3.3.3</ecNumber>
    </recommendedName>
    <alternativeName>
        <fullName evidence="9">DTB synthetase</fullName>
        <shortName evidence="9">DTBS</shortName>
    </alternativeName>
    <alternativeName>
        <fullName evidence="9">Dethiobiotin synthase</fullName>
    </alternativeName>
</protein>
<evidence type="ECO:0000256" key="1">
    <source>
        <dbReference type="ARBA" id="ARBA00022490"/>
    </source>
</evidence>
<comment type="pathway">
    <text evidence="9">Cofactor biosynthesis; biotin biosynthesis; biotin from 7,8-diaminononanoate: step 1/2.</text>
</comment>
<feature type="active site" evidence="9">
    <location>
        <position position="38"/>
    </location>
</feature>
<proteinExistence type="inferred from homology"/>
<dbReference type="PIRSF" id="PIRSF006755">
    <property type="entry name" value="DTB_synth"/>
    <property type="match status" value="1"/>
</dbReference>
<feature type="binding site" evidence="9">
    <location>
        <position position="55"/>
    </location>
    <ligand>
        <name>ATP</name>
        <dbReference type="ChEBI" id="CHEBI:30616"/>
    </ligand>
</feature>
<feature type="binding site" evidence="9">
    <location>
        <position position="17"/>
    </location>
    <ligand>
        <name>Mg(2+)</name>
        <dbReference type="ChEBI" id="CHEBI:18420"/>
    </ligand>
</feature>
<evidence type="ECO:0000256" key="3">
    <source>
        <dbReference type="ARBA" id="ARBA00022723"/>
    </source>
</evidence>
<dbReference type="GO" id="GO:0009102">
    <property type="term" value="P:biotin biosynthetic process"/>
    <property type="evidence" value="ECO:0007669"/>
    <property type="project" value="UniProtKB-UniRule"/>
</dbReference>
<dbReference type="RefSeq" id="WP_015614781.1">
    <property type="nucleotide sequence ID" value="NC_021182.1"/>
</dbReference>
<keyword evidence="6 9" id="KW-0067">ATP-binding</keyword>
<dbReference type="GO" id="GO:0000287">
    <property type="term" value="F:magnesium ion binding"/>
    <property type="evidence" value="ECO:0007669"/>
    <property type="project" value="UniProtKB-UniRule"/>
</dbReference>
<comment type="catalytic activity">
    <reaction evidence="8">
        <text>(7R,8S)-8-amino-7-(carboxyamino)nonanoate + ATP = (4R,5S)-dethiobiotin + ADP + phosphate + H(+)</text>
        <dbReference type="Rhea" id="RHEA:63684"/>
        <dbReference type="ChEBI" id="CHEBI:15378"/>
        <dbReference type="ChEBI" id="CHEBI:30616"/>
        <dbReference type="ChEBI" id="CHEBI:43474"/>
        <dbReference type="ChEBI" id="CHEBI:149470"/>
        <dbReference type="ChEBI" id="CHEBI:149473"/>
        <dbReference type="ChEBI" id="CHEBI:456216"/>
    </reaction>
</comment>
<feature type="binding site" evidence="9">
    <location>
        <begin position="13"/>
        <end position="18"/>
    </location>
    <ligand>
        <name>ATP</name>
        <dbReference type="ChEBI" id="CHEBI:30616"/>
    </ligand>
</feature>
<comment type="subunit">
    <text evidence="9">Homodimer.</text>
</comment>
<feature type="binding site" evidence="9">
    <location>
        <position position="213"/>
    </location>
    <ligand>
        <name>ATP</name>
        <dbReference type="ChEBI" id="CHEBI:30616"/>
    </ligand>
</feature>
<comment type="similarity">
    <text evidence="9">Belongs to the dethiobiotin synthetase family.</text>
</comment>
<evidence type="ECO:0000256" key="6">
    <source>
        <dbReference type="ARBA" id="ARBA00022840"/>
    </source>
</evidence>
<dbReference type="NCBIfam" id="TIGR00347">
    <property type="entry name" value="bioD"/>
    <property type="match status" value="1"/>
</dbReference>
<dbReference type="Pfam" id="PF13500">
    <property type="entry name" value="AAA_26"/>
    <property type="match status" value="1"/>
</dbReference>
<feature type="binding site" evidence="9">
    <location>
        <begin position="116"/>
        <end position="119"/>
    </location>
    <ligand>
        <name>ATP</name>
        <dbReference type="ChEBI" id="CHEBI:30616"/>
    </ligand>
</feature>
<evidence type="ECO:0000256" key="2">
    <source>
        <dbReference type="ARBA" id="ARBA00022598"/>
    </source>
</evidence>
<feature type="binding site" evidence="9">
    <location>
        <position position="42"/>
    </location>
    <ligand>
        <name>substrate</name>
    </ligand>
</feature>
<dbReference type="STRING" id="86416.Clopa_1516"/>
<keyword evidence="1 9" id="KW-0963">Cytoplasm</keyword>
<dbReference type="HAMAP" id="MF_00336">
    <property type="entry name" value="BioD"/>
    <property type="match status" value="1"/>
</dbReference>
<reference evidence="10 11" key="1">
    <citation type="submission" date="2012-01" db="EMBL/GenBank/DDBJ databases">
        <title>Complete sequence of chromosome of Clostridium pasteurianum BC1.</title>
        <authorList>
            <consortium name="US DOE Joint Genome Institute"/>
            <person name="Lucas S."/>
            <person name="Han J."/>
            <person name="Lapidus A."/>
            <person name="Cheng J.-F."/>
            <person name="Goodwin L."/>
            <person name="Pitluck S."/>
            <person name="Peters L."/>
            <person name="Mikhailova N."/>
            <person name="Teshima H."/>
            <person name="Detter J.C."/>
            <person name="Han C."/>
            <person name="Tapia R."/>
            <person name="Land M."/>
            <person name="Hauser L."/>
            <person name="Kyrpides N."/>
            <person name="Ivanova N."/>
            <person name="Pagani I."/>
            <person name="Dunn J."/>
            <person name="Taghavi S."/>
            <person name="Francis A."/>
            <person name="van der Lelie D."/>
            <person name="Woyke T."/>
        </authorList>
    </citation>
    <scope>NUCLEOTIDE SEQUENCE [LARGE SCALE GENOMIC DNA]</scope>
    <source>
        <strain evidence="10 11">BC1</strain>
    </source>
</reference>
<dbReference type="SUPFAM" id="SSF52540">
    <property type="entry name" value="P-loop containing nucleoside triphosphate hydrolases"/>
    <property type="match status" value="1"/>
</dbReference>
<evidence type="ECO:0000313" key="10">
    <source>
        <dbReference type="EMBL" id="AGK96460.1"/>
    </source>
</evidence>
<dbReference type="HOGENOM" id="CLU_072551_3_0_9"/>
<evidence type="ECO:0000313" key="11">
    <source>
        <dbReference type="Proteomes" id="UP000013523"/>
    </source>
</evidence>
<dbReference type="AlphaFoldDB" id="R4K9Z1"/>
<dbReference type="EMBL" id="CP003261">
    <property type="protein sequence ID" value="AGK96460.1"/>
    <property type="molecule type" value="Genomic_DNA"/>
</dbReference>
<evidence type="ECO:0000256" key="5">
    <source>
        <dbReference type="ARBA" id="ARBA00022756"/>
    </source>
</evidence>
<keyword evidence="7 9" id="KW-0460">Magnesium</keyword>
<keyword evidence="4 9" id="KW-0547">Nucleotide-binding</keyword>
<comment type="catalytic activity">
    <reaction evidence="9">
        <text>(7R,8S)-7,8-diammoniononanoate + CO2 + ATP = (4R,5S)-dethiobiotin + ADP + phosphate + 3 H(+)</text>
        <dbReference type="Rhea" id="RHEA:15805"/>
        <dbReference type="ChEBI" id="CHEBI:15378"/>
        <dbReference type="ChEBI" id="CHEBI:16526"/>
        <dbReference type="ChEBI" id="CHEBI:30616"/>
        <dbReference type="ChEBI" id="CHEBI:43474"/>
        <dbReference type="ChEBI" id="CHEBI:149469"/>
        <dbReference type="ChEBI" id="CHEBI:149473"/>
        <dbReference type="ChEBI" id="CHEBI:456216"/>
        <dbReference type="EC" id="6.3.3.3"/>
    </reaction>
</comment>
<feature type="binding site" evidence="9">
    <location>
        <begin position="180"/>
        <end position="181"/>
    </location>
    <ligand>
        <name>ATP</name>
        <dbReference type="ChEBI" id="CHEBI:30616"/>
    </ligand>
</feature>
<feature type="binding site" evidence="9">
    <location>
        <begin position="208"/>
        <end position="210"/>
    </location>
    <ligand>
        <name>ATP</name>
        <dbReference type="ChEBI" id="CHEBI:30616"/>
    </ligand>
</feature>
<organism evidence="10 11">
    <name type="scientific">Clostridium pasteurianum BC1</name>
    <dbReference type="NCBI Taxonomy" id="86416"/>
    <lineage>
        <taxon>Bacteria</taxon>
        <taxon>Bacillati</taxon>
        <taxon>Bacillota</taxon>
        <taxon>Clostridia</taxon>
        <taxon>Eubacteriales</taxon>
        <taxon>Clostridiaceae</taxon>
        <taxon>Clostridium</taxon>
    </lineage>
</organism>